<dbReference type="GO" id="GO:0016989">
    <property type="term" value="F:sigma factor antagonist activity"/>
    <property type="evidence" value="ECO:0007669"/>
    <property type="project" value="TreeGrafter"/>
</dbReference>
<dbReference type="AlphaFoldDB" id="A0A1M5UUK7"/>
<sequence length="340" mass="37605">MKENESAITDELIVRYLTGEASPEEAMAVQDALTDLKFQSRFAALQATWAATHPAKPTHHVYAAEAWLAIEDQLMRRRLKKVSALPDEKQTRALRYSHRVFRIAASLLLLAVAGVVLYNVIASKDSDEALTYVNTQERVQHVDLPDQSVATVFRNSKLSYAADFNSHHREVSLLQGEVFFNVTHDRKHPFIIHTAVADIKVIGTAFNVTLKGDAVEVSVKEGKVQVFTKTDSTFLEAGVTGVAQKAGLIQTQDSVNSNAWGYATHRFVFKDTPMREVIRDLEKAYPYTINVSDQAINNCKVTATFENDSAENLLNLMAESLNLSVTSSGGVYTLEGEGCP</sequence>
<feature type="domain" description="Protein FecR C-terminal" evidence="3">
    <location>
        <begin position="266"/>
        <end position="329"/>
    </location>
</feature>
<keyword evidence="1" id="KW-1133">Transmembrane helix</keyword>
<dbReference type="EMBL" id="FQWQ01000003">
    <property type="protein sequence ID" value="SHH66645.1"/>
    <property type="molecule type" value="Genomic_DNA"/>
</dbReference>
<dbReference type="PANTHER" id="PTHR30273">
    <property type="entry name" value="PERIPLASMIC SIGNAL SENSOR AND SIGMA FACTOR ACTIVATOR FECR-RELATED"/>
    <property type="match status" value="1"/>
</dbReference>
<dbReference type="Pfam" id="PF16344">
    <property type="entry name" value="FecR_C"/>
    <property type="match status" value="1"/>
</dbReference>
<reference evidence="4 5" key="1">
    <citation type="submission" date="2016-11" db="EMBL/GenBank/DDBJ databases">
        <authorList>
            <person name="Jaros S."/>
            <person name="Januszkiewicz K."/>
            <person name="Wedrychowicz H."/>
        </authorList>
    </citation>
    <scope>NUCLEOTIDE SEQUENCE [LARGE SCALE GENOMIC DNA]</scope>
    <source>
        <strain evidence="4 5">DSM 24574</strain>
    </source>
</reference>
<evidence type="ECO:0000259" key="2">
    <source>
        <dbReference type="Pfam" id="PF04773"/>
    </source>
</evidence>
<evidence type="ECO:0000256" key="1">
    <source>
        <dbReference type="SAM" id="Phobius"/>
    </source>
</evidence>
<accession>A0A1M5UUK7</accession>
<dbReference type="InterPro" id="IPR012373">
    <property type="entry name" value="Ferrdict_sens_TM"/>
</dbReference>
<keyword evidence="1" id="KW-0812">Transmembrane</keyword>
<dbReference type="Gene3D" id="2.60.120.1440">
    <property type="match status" value="1"/>
</dbReference>
<gene>
    <name evidence="4" type="ORF">SAMN04488109_4926</name>
</gene>
<dbReference type="STRING" id="947013.SAMN04488109_4926"/>
<dbReference type="PANTHER" id="PTHR30273:SF2">
    <property type="entry name" value="PROTEIN FECR"/>
    <property type="match status" value="1"/>
</dbReference>
<evidence type="ECO:0000259" key="3">
    <source>
        <dbReference type="Pfam" id="PF16344"/>
    </source>
</evidence>
<protein>
    <submittedName>
        <fullName evidence="4">FecR family protein</fullName>
    </submittedName>
</protein>
<evidence type="ECO:0000313" key="5">
    <source>
        <dbReference type="Proteomes" id="UP000184212"/>
    </source>
</evidence>
<dbReference type="OrthoDB" id="1452822at2"/>
<keyword evidence="1" id="KW-0472">Membrane</keyword>
<feature type="domain" description="FecR protein" evidence="2">
    <location>
        <begin position="136"/>
        <end position="225"/>
    </location>
</feature>
<dbReference type="RefSeq" id="WP_073139442.1">
    <property type="nucleotide sequence ID" value="NZ_FQWQ01000003.1"/>
</dbReference>
<keyword evidence="5" id="KW-1185">Reference proteome</keyword>
<name>A0A1M5UUK7_9BACT</name>
<dbReference type="InterPro" id="IPR006860">
    <property type="entry name" value="FecR"/>
</dbReference>
<feature type="transmembrane region" description="Helical" evidence="1">
    <location>
        <begin position="100"/>
        <end position="121"/>
    </location>
</feature>
<dbReference type="PIRSF" id="PIRSF018266">
    <property type="entry name" value="FecR"/>
    <property type="match status" value="1"/>
</dbReference>
<organism evidence="4 5">
    <name type="scientific">Chryseolinea serpens</name>
    <dbReference type="NCBI Taxonomy" id="947013"/>
    <lineage>
        <taxon>Bacteria</taxon>
        <taxon>Pseudomonadati</taxon>
        <taxon>Bacteroidota</taxon>
        <taxon>Cytophagia</taxon>
        <taxon>Cytophagales</taxon>
        <taxon>Fulvivirgaceae</taxon>
        <taxon>Chryseolinea</taxon>
    </lineage>
</organism>
<dbReference type="Pfam" id="PF04773">
    <property type="entry name" value="FecR"/>
    <property type="match status" value="1"/>
</dbReference>
<dbReference type="Gene3D" id="3.55.50.30">
    <property type="match status" value="1"/>
</dbReference>
<dbReference type="InterPro" id="IPR032508">
    <property type="entry name" value="FecR_C"/>
</dbReference>
<proteinExistence type="predicted"/>
<evidence type="ECO:0000313" key="4">
    <source>
        <dbReference type="EMBL" id="SHH66645.1"/>
    </source>
</evidence>
<dbReference type="Proteomes" id="UP000184212">
    <property type="component" value="Unassembled WGS sequence"/>
</dbReference>